<dbReference type="SUPFAM" id="SSF51445">
    <property type="entry name" value="(Trans)glycosidases"/>
    <property type="match status" value="1"/>
</dbReference>
<dbReference type="PANTHER" id="PTHR23421">
    <property type="entry name" value="BETA-GALACTOSIDASE RELATED"/>
    <property type="match status" value="1"/>
</dbReference>
<dbReference type="EMBL" id="QCYK01000001">
    <property type="protein sequence ID" value="PUZ29767.1"/>
    <property type="molecule type" value="Genomic_DNA"/>
</dbReference>
<dbReference type="InterPro" id="IPR001944">
    <property type="entry name" value="Glycoside_Hdrlase_35"/>
</dbReference>
<gene>
    <name evidence="8" type="ORF">DCC81_10105</name>
</gene>
<evidence type="ECO:0000256" key="2">
    <source>
        <dbReference type="ARBA" id="ARBA00022801"/>
    </source>
</evidence>
<evidence type="ECO:0000256" key="3">
    <source>
        <dbReference type="ARBA" id="ARBA00023295"/>
    </source>
</evidence>
<dbReference type="PRINTS" id="PR00742">
    <property type="entry name" value="GLHYDRLASE35"/>
</dbReference>
<name>A0A2T7BQ11_9BACT</name>
<evidence type="ECO:0000256" key="1">
    <source>
        <dbReference type="ARBA" id="ARBA00009809"/>
    </source>
</evidence>
<keyword evidence="3" id="KW-0326">Glycosidase</keyword>
<dbReference type="Gene3D" id="3.20.20.80">
    <property type="entry name" value="Glycosidases"/>
    <property type="match status" value="1"/>
</dbReference>
<dbReference type="InterPro" id="IPR017853">
    <property type="entry name" value="GH"/>
</dbReference>
<dbReference type="OrthoDB" id="703126at2"/>
<dbReference type="Gene3D" id="2.60.120.260">
    <property type="entry name" value="Galactose-binding domain-like"/>
    <property type="match status" value="3"/>
</dbReference>
<dbReference type="AlphaFoldDB" id="A0A2T7BQ11"/>
<evidence type="ECO:0000256" key="4">
    <source>
        <dbReference type="RuleBase" id="RU003679"/>
    </source>
</evidence>
<keyword evidence="9" id="KW-1185">Reference proteome</keyword>
<feature type="domain" description="Glycoside hydrolase 35 catalytic" evidence="6">
    <location>
        <begin position="44"/>
        <end position="330"/>
    </location>
</feature>
<dbReference type="SUPFAM" id="SSF49785">
    <property type="entry name" value="Galactose-binding domain-like"/>
    <property type="match status" value="2"/>
</dbReference>
<evidence type="ECO:0000313" key="9">
    <source>
        <dbReference type="Proteomes" id="UP000244450"/>
    </source>
</evidence>
<feature type="signal peptide" evidence="5">
    <location>
        <begin position="1"/>
        <end position="20"/>
    </location>
</feature>
<keyword evidence="5" id="KW-0732">Signal</keyword>
<sequence length="970" mass="107235">MWRKLFFVAAICGLSGIARAQSNDHMFTGAPAAKSFIDVDAHGFTINGKRTFLVSAGLEYARIPHELWKDRLLRLKRDGFNCVEIYTFWNFHEAQEGQFSFSGDHDLDAFLKLVKQLDMYCIARVGPYYCAEWDFGGYPHWLRFKPGMVARTADTTFVKYVDRFFDKLLPIVAKNQIHKGGAVILVQLENEHPSSWGSYLANDYFKHLQQTALRLGVEVPYFFSGMHHGHDPAEDKKDLFDPKRPSPWFSSEYWSVWFDKYGSGQAESDVFGRRTWKIITRGGNGYNVYMAHGGTNFGYTNDDEDAASYDYGAALGQTGDLRPMYYQFKRNALFARSFESILENSHASHQFDDIAGEQELGITTRSSDAGDIISLDNNNAEESRVTYVNINDKAYPSAGKLVLDPMEILPLVHQFRLGNNVTVDWAITRILGVQKTGHTTTIVAYGKLGSYGDILFQVKGKVTLQNNAADFHVTGQQLALQLTYAAGKPNVYSFHAGDETIRIVALDTQLADRTWFINENGINAVVTGPAYLADIWKANGQLHITAEQPWYGTVAPSAHTWVYDDGGETTLNNGPLPTQFPNQLPLTADWIAHDATIPAAAGFNDKTWLASETPLQMGADGDTSAYAWYRVRKQLPAAGLYTVDISKGNGRYIAFLDGEKVAEGNASALSFTAKKGAHTLAIFATHDGRDKLVSYVGKLDLDVKGIAGTVLLHYGAIPMLSQWKFLAGGDSAQLPASYLHAVNYRAGKDAFDGHKGNGWFHTSIAAGADAIFFNSVDDNAVVYINGRKAGTQNGWGVPFSVAVPKDLKTDSIAIDVFVRNDDGRGGLDAKIKAVYKADQVLTGWRMRGGPGTFEAFTRTVPTPPKGSTTGTPIFYKTTFKLDGIPAGVHPMWRVTFKGLSHGFIWVNGHNLGRYPEVLPVDGLYIPECWLREGQNELVVFDEYGNSPAAVQIKAEQQASRAAYDISEATY</sequence>
<comment type="similarity">
    <text evidence="1 4">Belongs to the glycosyl hydrolase 35 family.</text>
</comment>
<keyword evidence="2" id="KW-0378">Hydrolase</keyword>
<evidence type="ECO:0000313" key="8">
    <source>
        <dbReference type="EMBL" id="PUZ29767.1"/>
    </source>
</evidence>
<dbReference type="InterPro" id="IPR008979">
    <property type="entry name" value="Galactose-bd-like_sf"/>
</dbReference>
<proteinExistence type="inferred from homology"/>
<dbReference type="GO" id="GO:0005975">
    <property type="term" value="P:carbohydrate metabolic process"/>
    <property type="evidence" value="ECO:0007669"/>
    <property type="project" value="InterPro"/>
</dbReference>
<dbReference type="RefSeq" id="WP_108686405.1">
    <property type="nucleotide sequence ID" value="NZ_QCYK01000001.1"/>
</dbReference>
<accession>A0A2T7BQ11</accession>
<reference evidence="8 9" key="1">
    <citation type="submission" date="2018-04" db="EMBL/GenBank/DDBJ databases">
        <title>Chitinophaga fuyangensis sp. nov., isolated from soil in a chemical factory.</title>
        <authorList>
            <person name="Chen K."/>
        </authorList>
    </citation>
    <scope>NUCLEOTIDE SEQUENCE [LARGE SCALE GENOMIC DNA]</scope>
    <source>
        <strain evidence="8 9">LY-1</strain>
    </source>
</reference>
<dbReference type="InterPro" id="IPR031330">
    <property type="entry name" value="Gly_Hdrlase_35_cat"/>
</dbReference>
<evidence type="ECO:0000259" key="7">
    <source>
        <dbReference type="Pfam" id="PF21467"/>
    </source>
</evidence>
<dbReference type="Pfam" id="PF01301">
    <property type="entry name" value="Glyco_hydro_35"/>
    <property type="match status" value="1"/>
</dbReference>
<dbReference type="Pfam" id="PF21467">
    <property type="entry name" value="BetaGal_gal-bd"/>
    <property type="match status" value="1"/>
</dbReference>
<dbReference type="InterPro" id="IPR048913">
    <property type="entry name" value="BetaGal_gal-bd"/>
</dbReference>
<evidence type="ECO:0000259" key="6">
    <source>
        <dbReference type="Pfam" id="PF01301"/>
    </source>
</evidence>
<feature type="chain" id="PRO_5015464061" evidence="5">
    <location>
        <begin position="21"/>
        <end position="970"/>
    </location>
</feature>
<feature type="domain" description="Beta-galactosidase galactose-binding" evidence="7">
    <location>
        <begin position="872"/>
        <end position="935"/>
    </location>
</feature>
<protein>
    <submittedName>
        <fullName evidence="8">Uncharacterized protein</fullName>
    </submittedName>
</protein>
<evidence type="ECO:0000256" key="5">
    <source>
        <dbReference type="SAM" id="SignalP"/>
    </source>
</evidence>
<dbReference type="Proteomes" id="UP000244450">
    <property type="component" value="Unassembled WGS sequence"/>
</dbReference>
<organism evidence="8 9">
    <name type="scientific">Chitinophaga parva</name>
    <dbReference type="NCBI Taxonomy" id="2169414"/>
    <lineage>
        <taxon>Bacteria</taxon>
        <taxon>Pseudomonadati</taxon>
        <taxon>Bacteroidota</taxon>
        <taxon>Chitinophagia</taxon>
        <taxon>Chitinophagales</taxon>
        <taxon>Chitinophagaceae</taxon>
        <taxon>Chitinophaga</taxon>
    </lineage>
</organism>
<dbReference type="GO" id="GO:0004553">
    <property type="term" value="F:hydrolase activity, hydrolyzing O-glycosyl compounds"/>
    <property type="evidence" value="ECO:0007669"/>
    <property type="project" value="InterPro"/>
</dbReference>
<comment type="caution">
    <text evidence="8">The sequence shown here is derived from an EMBL/GenBank/DDBJ whole genome shotgun (WGS) entry which is preliminary data.</text>
</comment>